<evidence type="ECO:0000256" key="1">
    <source>
        <dbReference type="ARBA" id="ARBA00007381"/>
    </source>
</evidence>
<evidence type="ECO:0000313" key="5">
    <source>
        <dbReference type="WBParaSite" id="jg9023"/>
    </source>
</evidence>
<dbReference type="GO" id="GO:0006950">
    <property type="term" value="P:response to stress"/>
    <property type="evidence" value="ECO:0007669"/>
    <property type="project" value="UniProtKB-ARBA"/>
</dbReference>
<sequence>MTAESERRMSDGKNQLLSSFCCFLLPQDVVKQEYGTIIGIDLGTTYSCFGIYKNGKVDIIANEQGNRITPSYNQLTANPENTIFDTKRLIGREFSDEKVQEDKKLWPFQIVDKNNKPRIEVNTGNG</sequence>
<organism evidence="4 5">
    <name type="scientific">Ditylenchus dipsaci</name>
    <dbReference type="NCBI Taxonomy" id="166011"/>
    <lineage>
        <taxon>Eukaryota</taxon>
        <taxon>Metazoa</taxon>
        <taxon>Ecdysozoa</taxon>
        <taxon>Nematoda</taxon>
        <taxon>Chromadorea</taxon>
        <taxon>Rhabditida</taxon>
        <taxon>Tylenchina</taxon>
        <taxon>Tylenchomorpha</taxon>
        <taxon>Sphaerularioidea</taxon>
        <taxon>Anguinidae</taxon>
        <taxon>Anguininae</taxon>
        <taxon>Ditylenchus</taxon>
    </lineage>
</organism>
<keyword evidence="3" id="KW-0067">ATP-binding</keyword>
<dbReference type="GO" id="GO:0140662">
    <property type="term" value="F:ATP-dependent protein folding chaperone"/>
    <property type="evidence" value="ECO:0007669"/>
    <property type="project" value="InterPro"/>
</dbReference>
<dbReference type="SUPFAM" id="SSF53067">
    <property type="entry name" value="Actin-like ATPase domain"/>
    <property type="match status" value="1"/>
</dbReference>
<dbReference type="WBParaSite" id="jg9023">
    <property type="protein sequence ID" value="jg9023"/>
    <property type="gene ID" value="jg9023"/>
</dbReference>
<protein>
    <submittedName>
        <fullName evidence="5">Heat shock protein 70</fullName>
    </submittedName>
</protein>
<dbReference type="InterPro" id="IPR043129">
    <property type="entry name" value="ATPase_NBD"/>
</dbReference>
<keyword evidence="2" id="KW-0547">Nucleotide-binding</keyword>
<dbReference type="PRINTS" id="PR00301">
    <property type="entry name" value="HEATSHOCK70"/>
</dbReference>
<evidence type="ECO:0000313" key="4">
    <source>
        <dbReference type="Proteomes" id="UP000887574"/>
    </source>
</evidence>
<dbReference type="FunFam" id="3.30.30.30:FF:000001">
    <property type="entry name" value="heat shock 70 kDa protein-like"/>
    <property type="match status" value="1"/>
</dbReference>
<keyword evidence="4" id="KW-1185">Reference proteome</keyword>
<dbReference type="PANTHER" id="PTHR19375">
    <property type="entry name" value="HEAT SHOCK PROTEIN 70KDA"/>
    <property type="match status" value="1"/>
</dbReference>
<dbReference type="InterPro" id="IPR018181">
    <property type="entry name" value="Heat_shock_70_CS"/>
</dbReference>
<dbReference type="InterPro" id="IPR013126">
    <property type="entry name" value="Hsp_70_fam"/>
</dbReference>
<dbReference type="PROSITE" id="PS00297">
    <property type="entry name" value="HSP70_1"/>
    <property type="match status" value="1"/>
</dbReference>
<comment type="similarity">
    <text evidence="1">Belongs to the heat shock protein 70 family.</text>
</comment>
<dbReference type="Proteomes" id="UP000887574">
    <property type="component" value="Unplaced"/>
</dbReference>
<dbReference type="Pfam" id="PF00012">
    <property type="entry name" value="HSP70"/>
    <property type="match status" value="1"/>
</dbReference>
<evidence type="ECO:0000256" key="2">
    <source>
        <dbReference type="ARBA" id="ARBA00022741"/>
    </source>
</evidence>
<reference evidence="5" key="1">
    <citation type="submission" date="2022-11" db="UniProtKB">
        <authorList>
            <consortium name="WormBaseParasite"/>
        </authorList>
    </citation>
    <scope>IDENTIFICATION</scope>
</reference>
<name>A0A915ET53_9BILA</name>
<dbReference type="FunFam" id="3.30.420.40:FF:000028">
    <property type="entry name" value="heat shock 70 kDa protein-like"/>
    <property type="match status" value="1"/>
</dbReference>
<proteinExistence type="inferred from homology"/>
<evidence type="ECO:0000256" key="3">
    <source>
        <dbReference type="ARBA" id="ARBA00022840"/>
    </source>
</evidence>
<accession>A0A915ET53</accession>
<dbReference type="AlphaFoldDB" id="A0A915ET53"/>
<dbReference type="GO" id="GO:0005524">
    <property type="term" value="F:ATP binding"/>
    <property type="evidence" value="ECO:0007669"/>
    <property type="project" value="UniProtKB-KW"/>
</dbReference>
<dbReference type="Gene3D" id="3.30.420.40">
    <property type="match status" value="1"/>
</dbReference>